<evidence type="ECO:0000256" key="1">
    <source>
        <dbReference type="ARBA" id="ARBA00022729"/>
    </source>
</evidence>
<dbReference type="SMART" id="SM00768">
    <property type="entry name" value="X8"/>
    <property type="match status" value="1"/>
</dbReference>
<evidence type="ECO:0000313" key="4">
    <source>
        <dbReference type="EMBL" id="KMS96061.1"/>
    </source>
</evidence>
<dbReference type="InterPro" id="IPR044788">
    <property type="entry name" value="X8_dom_prot"/>
</dbReference>
<evidence type="ECO:0000313" key="5">
    <source>
        <dbReference type="Proteomes" id="UP000035740"/>
    </source>
</evidence>
<keyword evidence="5" id="KW-1185">Reference proteome</keyword>
<dbReference type="GO" id="GO:0009506">
    <property type="term" value="C:plasmodesma"/>
    <property type="evidence" value="ECO:0007669"/>
    <property type="project" value="UniProtKB-ARBA"/>
</dbReference>
<dbReference type="Proteomes" id="UP000035740">
    <property type="component" value="Unassembled WGS sequence"/>
</dbReference>
<proteinExistence type="predicted"/>
<dbReference type="Gramene" id="KMS96061">
    <property type="protein sequence ID" value="KMS96061"/>
    <property type="gene ID" value="BVRB_002610"/>
</dbReference>
<organism evidence="4 5">
    <name type="scientific">Beta vulgaris subsp. vulgaris</name>
    <name type="common">Beet</name>
    <dbReference type="NCBI Taxonomy" id="3555"/>
    <lineage>
        <taxon>Eukaryota</taxon>
        <taxon>Viridiplantae</taxon>
        <taxon>Streptophyta</taxon>
        <taxon>Embryophyta</taxon>
        <taxon>Tracheophyta</taxon>
        <taxon>Spermatophyta</taxon>
        <taxon>Magnoliopsida</taxon>
        <taxon>eudicotyledons</taxon>
        <taxon>Gunneridae</taxon>
        <taxon>Pentapetalae</taxon>
        <taxon>Caryophyllales</taxon>
        <taxon>Chenopodiaceae</taxon>
        <taxon>Betoideae</taxon>
        <taxon>Beta</taxon>
    </lineage>
</organism>
<feature type="chain" id="PRO_5005294551" description="X8 domain-containing protein" evidence="2">
    <location>
        <begin position="25"/>
        <end position="125"/>
    </location>
</feature>
<dbReference type="Pfam" id="PF07983">
    <property type="entry name" value="X8"/>
    <property type="match status" value="1"/>
</dbReference>
<accession>A0A0J8B527</accession>
<dbReference type="Gene3D" id="1.20.58.1040">
    <property type="match status" value="1"/>
</dbReference>
<keyword evidence="1 2" id="KW-0732">Signal</keyword>
<dbReference type="AlphaFoldDB" id="A0A0J8B527"/>
<dbReference type="OMA" id="GHWCIAN"/>
<feature type="signal peptide" evidence="2">
    <location>
        <begin position="1"/>
        <end position="24"/>
    </location>
</feature>
<dbReference type="PANTHER" id="PTHR31044">
    <property type="entry name" value="BETA-1,3 GLUCANASE"/>
    <property type="match status" value="1"/>
</dbReference>
<name>A0A0J8B527_BETVV</name>
<evidence type="ECO:0000259" key="3">
    <source>
        <dbReference type="SMART" id="SM00768"/>
    </source>
</evidence>
<feature type="domain" description="X8" evidence="3">
    <location>
        <begin position="37"/>
        <end position="122"/>
    </location>
</feature>
<dbReference type="KEGG" id="bvg:104883664"/>
<dbReference type="OrthoDB" id="1928574at2759"/>
<protein>
    <recommendedName>
        <fullName evidence="3">X8 domain-containing protein</fullName>
    </recommendedName>
</protein>
<dbReference type="InterPro" id="IPR012946">
    <property type="entry name" value="X8"/>
</dbReference>
<gene>
    <name evidence="4" type="ORF">BVRB_002610</name>
</gene>
<dbReference type="eggNOG" id="ENOG502SAJ3">
    <property type="taxonomic scope" value="Eukaryota"/>
</dbReference>
<reference evidence="4 5" key="1">
    <citation type="journal article" date="2014" name="Nature">
        <title>The genome of the recently domesticated crop plant sugar beet (Beta vulgaris).</title>
        <authorList>
            <person name="Dohm J.C."/>
            <person name="Minoche A.E."/>
            <person name="Holtgrawe D."/>
            <person name="Capella-Gutierrez S."/>
            <person name="Zakrzewski F."/>
            <person name="Tafer H."/>
            <person name="Rupp O."/>
            <person name="Sorensen T.R."/>
            <person name="Stracke R."/>
            <person name="Reinhardt R."/>
            <person name="Goesmann A."/>
            <person name="Kraft T."/>
            <person name="Schulz B."/>
            <person name="Stadler P.F."/>
            <person name="Schmidt T."/>
            <person name="Gabaldon T."/>
            <person name="Lehrach H."/>
            <person name="Weisshaar B."/>
            <person name="Himmelbauer H."/>
        </authorList>
    </citation>
    <scope>NUCLEOTIDE SEQUENCE [LARGE SCALE GENOMIC DNA]</scope>
    <source>
        <tissue evidence="4">Taproot</tissue>
    </source>
</reference>
<dbReference type="EMBL" id="KQ090413">
    <property type="protein sequence ID" value="KMS96061.1"/>
    <property type="molecule type" value="Genomic_DNA"/>
</dbReference>
<dbReference type="PANTHER" id="PTHR31044:SF57">
    <property type="entry name" value="CARBOHYDRATE-BINDING X8 DOMAIN SUPERFAMILY PROTEIN"/>
    <property type="match status" value="1"/>
</dbReference>
<evidence type="ECO:0000256" key="2">
    <source>
        <dbReference type="SAM" id="SignalP"/>
    </source>
</evidence>
<sequence length="125" mass="13762">MAKFSLSFSFLCFIVLFSSLGIIGRNMAKKLALEQKTWCVAKPSTEEVELGNNIEFACNQIGVDCSIIQEGGQCYNPVSPINHASVAMNLYFQRAGRFAFNCDFSNSGLMVLTDPSYGACLYSFI</sequence>